<evidence type="ECO:0000256" key="3">
    <source>
        <dbReference type="RuleBase" id="RU361235"/>
    </source>
</evidence>
<reference evidence="5" key="1">
    <citation type="submission" date="2023-06" db="EMBL/GenBank/DDBJ databases">
        <title>Genome-scale phylogeny and comparative genomics of the fungal order Sordariales.</title>
        <authorList>
            <consortium name="Lawrence Berkeley National Laboratory"/>
            <person name="Hensen N."/>
            <person name="Bonometti L."/>
            <person name="Westerberg I."/>
            <person name="Brannstrom I.O."/>
            <person name="Guillou S."/>
            <person name="Cros-Aarteil S."/>
            <person name="Calhoun S."/>
            <person name="Haridas S."/>
            <person name="Kuo A."/>
            <person name="Mondo S."/>
            <person name="Pangilinan J."/>
            <person name="Riley R."/>
            <person name="Labutti K."/>
            <person name="Andreopoulos B."/>
            <person name="Lipzen A."/>
            <person name="Chen C."/>
            <person name="Yanf M."/>
            <person name="Daum C."/>
            <person name="Ng V."/>
            <person name="Clum A."/>
            <person name="Steindorff A."/>
            <person name="Ohm R."/>
            <person name="Martin F."/>
            <person name="Silar P."/>
            <person name="Natvig D."/>
            <person name="Lalanne C."/>
            <person name="Gautier V."/>
            <person name="Ament-Velasquez S.L."/>
            <person name="Kruys A."/>
            <person name="Hutchinson M.I."/>
            <person name="Powell A.J."/>
            <person name="Barry K."/>
            <person name="Miller A.N."/>
            <person name="Grigoriev I.V."/>
            <person name="Debuchy R."/>
            <person name="Gladieux P."/>
            <person name="Thoren M.H."/>
            <person name="Johannesson H."/>
        </authorList>
    </citation>
    <scope>NUCLEOTIDE SEQUENCE</scope>
    <source>
        <strain evidence="5">8032-3</strain>
    </source>
</reference>
<dbReference type="Pfam" id="PF00135">
    <property type="entry name" value="COesterase"/>
    <property type="match status" value="1"/>
</dbReference>
<dbReference type="GO" id="GO:0016787">
    <property type="term" value="F:hydrolase activity"/>
    <property type="evidence" value="ECO:0007669"/>
    <property type="project" value="UniProtKB-KW"/>
</dbReference>
<dbReference type="RefSeq" id="XP_060280046.1">
    <property type="nucleotide sequence ID" value="XM_060425626.1"/>
</dbReference>
<dbReference type="InterPro" id="IPR050309">
    <property type="entry name" value="Type-B_Carboxylest/Lipase"/>
</dbReference>
<accession>A0AAJ0BUX5</accession>
<dbReference type="EMBL" id="MU839024">
    <property type="protein sequence ID" value="KAK1763833.1"/>
    <property type="molecule type" value="Genomic_DNA"/>
</dbReference>
<name>A0AAJ0BUX5_9PEZI</name>
<dbReference type="InterPro" id="IPR002018">
    <property type="entry name" value="CarbesteraseB"/>
</dbReference>
<organism evidence="5 6">
    <name type="scientific">Phialemonium atrogriseum</name>
    <dbReference type="NCBI Taxonomy" id="1093897"/>
    <lineage>
        <taxon>Eukaryota</taxon>
        <taxon>Fungi</taxon>
        <taxon>Dikarya</taxon>
        <taxon>Ascomycota</taxon>
        <taxon>Pezizomycotina</taxon>
        <taxon>Sordariomycetes</taxon>
        <taxon>Sordariomycetidae</taxon>
        <taxon>Cephalothecales</taxon>
        <taxon>Cephalothecaceae</taxon>
        <taxon>Phialemonium</taxon>
    </lineage>
</organism>
<dbReference type="PANTHER" id="PTHR11559">
    <property type="entry name" value="CARBOXYLESTERASE"/>
    <property type="match status" value="1"/>
</dbReference>
<sequence>MTLLHIAALVTVVLQPVLATDQTAPTATTLNGTLTGRYPPEFAQDLFLGIPYAKAPRLQNPAPWNESWEGSRSAEYFGPACYCLTYPEYMAHVNVTTVSEECLNLNIIRPSQVSLMTEAKLPVVVWFYGGAFVSGFGADGSSNTSYIVQASVAQGMPSMAVTLNYRLGFLGFPGGAEVEAEGVANLGLKDQRQALRWIQGNIAAFGGDPEKVTLWGQSAGAASIGQQIMAYGGQSDEKLFLGGIMVSGSVGVGNTLHPTRADCVQAYRTILNATNCLGADDTLACLREAPLDQLWNASVGINTVPTYWPMVDGDFIAKPPTLQLLAGEFPRDVSILAGTNNDEGLSSAQAFGPATETDEELDQLLRSYFPSAKDETIDKVVQAYPVGTPSPPYSLPMDDQFSEAMAVAGLPCGAQYRRIAAIFGDFVQIHGRRVMARKFAECGMTAYTYRFDTNPTSIPIVHNAIVPGFATHSAEYTYFFRLPQEYDMLGRNPPVANSSSHLALSHAIAAKLISYIYTGDPNSFEILSVPTWPKYNVENPSNMILNATEIPDQLNTHVEADIWREEGMALWAEYPLELDLAGSQPDLPQ</sequence>
<feature type="signal peptide" evidence="3">
    <location>
        <begin position="1"/>
        <end position="19"/>
    </location>
</feature>
<evidence type="ECO:0000256" key="2">
    <source>
        <dbReference type="ARBA" id="ARBA00022801"/>
    </source>
</evidence>
<dbReference type="AlphaFoldDB" id="A0AAJ0BUX5"/>
<evidence type="ECO:0000256" key="1">
    <source>
        <dbReference type="ARBA" id="ARBA00005964"/>
    </source>
</evidence>
<keyword evidence="6" id="KW-1185">Reference proteome</keyword>
<dbReference type="EC" id="3.1.1.-" evidence="3"/>
<gene>
    <name evidence="5" type="ORF">QBC33DRAFT_498623</name>
</gene>
<protein>
    <recommendedName>
        <fullName evidence="3">Carboxylic ester hydrolase</fullName>
        <ecNumber evidence="3">3.1.1.-</ecNumber>
    </recommendedName>
</protein>
<dbReference type="PROSITE" id="PS00122">
    <property type="entry name" value="CARBOXYLESTERASE_B_1"/>
    <property type="match status" value="1"/>
</dbReference>
<keyword evidence="2 3" id="KW-0378">Hydrolase</keyword>
<comment type="similarity">
    <text evidence="1 3">Belongs to the type-B carboxylesterase/lipase family.</text>
</comment>
<dbReference type="GeneID" id="85308813"/>
<dbReference type="InterPro" id="IPR029058">
    <property type="entry name" value="AB_hydrolase_fold"/>
</dbReference>
<keyword evidence="3" id="KW-0732">Signal</keyword>
<dbReference type="SUPFAM" id="SSF53474">
    <property type="entry name" value="alpha/beta-Hydrolases"/>
    <property type="match status" value="1"/>
</dbReference>
<evidence type="ECO:0000313" key="6">
    <source>
        <dbReference type="Proteomes" id="UP001244011"/>
    </source>
</evidence>
<proteinExistence type="inferred from homology"/>
<feature type="domain" description="Carboxylesterase type B" evidence="4">
    <location>
        <begin position="25"/>
        <end position="549"/>
    </location>
</feature>
<feature type="chain" id="PRO_5042313466" description="Carboxylic ester hydrolase" evidence="3">
    <location>
        <begin position="20"/>
        <end position="589"/>
    </location>
</feature>
<evidence type="ECO:0000259" key="4">
    <source>
        <dbReference type="Pfam" id="PF00135"/>
    </source>
</evidence>
<dbReference type="Gene3D" id="3.40.50.1820">
    <property type="entry name" value="alpha/beta hydrolase"/>
    <property type="match status" value="1"/>
</dbReference>
<dbReference type="InterPro" id="IPR019826">
    <property type="entry name" value="Carboxylesterase_B_AS"/>
</dbReference>
<evidence type="ECO:0000313" key="5">
    <source>
        <dbReference type="EMBL" id="KAK1763833.1"/>
    </source>
</evidence>
<dbReference type="Proteomes" id="UP001244011">
    <property type="component" value="Unassembled WGS sequence"/>
</dbReference>
<comment type="caution">
    <text evidence="5">The sequence shown here is derived from an EMBL/GenBank/DDBJ whole genome shotgun (WGS) entry which is preliminary data.</text>
</comment>